<dbReference type="GO" id="GO:0000724">
    <property type="term" value="P:double-strand break repair via homologous recombination"/>
    <property type="evidence" value="ECO:0007669"/>
    <property type="project" value="TreeGrafter"/>
</dbReference>
<evidence type="ECO:0000259" key="7">
    <source>
        <dbReference type="Pfam" id="PF00271"/>
    </source>
</evidence>
<dbReference type="GO" id="GO:0005737">
    <property type="term" value="C:cytoplasm"/>
    <property type="evidence" value="ECO:0007669"/>
    <property type="project" value="TreeGrafter"/>
</dbReference>
<dbReference type="SUPFAM" id="SSF52540">
    <property type="entry name" value="P-loop containing nucleoside triphosphate hydrolases"/>
    <property type="match status" value="1"/>
</dbReference>
<dbReference type="Gene3D" id="3.40.50.300">
    <property type="entry name" value="P-loop containing nucleotide triphosphate hydrolases"/>
    <property type="match status" value="1"/>
</dbReference>
<dbReference type="AlphaFoldDB" id="A0A2N5U278"/>
<dbReference type="STRING" id="200324.A0A2N5U278"/>
<dbReference type="EC" id="5.6.2.4" evidence="5"/>
<gene>
    <name evidence="8" type="ORF">PCANC_17207</name>
</gene>
<feature type="domain" description="Helicase C-terminal" evidence="7">
    <location>
        <begin position="123"/>
        <end position="225"/>
    </location>
</feature>
<accession>A0A2N5U278</accession>
<organism evidence="8 9">
    <name type="scientific">Puccinia coronata f. sp. avenae</name>
    <dbReference type="NCBI Taxonomy" id="200324"/>
    <lineage>
        <taxon>Eukaryota</taxon>
        <taxon>Fungi</taxon>
        <taxon>Dikarya</taxon>
        <taxon>Basidiomycota</taxon>
        <taxon>Pucciniomycotina</taxon>
        <taxon>Pucciniomycetes</taxon>
        <taxon>Pucciniales</taxon>
        <taxon>Pucciniaceae</taxon>
        <taxon>Puccinia</taxon>
    </lineage>
</organism>
<comment type="caution">
    <text evidence="8">The sequence shown here is derived from an EMBL/GenBank/DDBJ whole genome shotgun (WGS) entry which is preliminary data.</text>
</comment>
<dbReference type="Pfam" id="PF00271">
    <property type="entry name" value="Helicase_C"/>
    <property type="match status" value="1"/>
</dbReference>
<dbReference type="InterPro" id="IPR001650">
    <property type="entry name" value="Helicase_C-like"/>
</dbReference>
<evidence type="ECO:0000256" key="1">
    <source>
        <dbReference type="ARBA" id="ARBA00005446"/>
    </source>
</evidence>
<evidence type="ECO:0000256" key="3">
    <source>
        <dbReference type="ARBA" id="ARBA00023235"/>
    </source>
</evidence>
<comment type="similarity">
    <text evidence="1">Belongs to the helicase family. RecQ subfamily.</text>
</comment>
<evidence type="ECO:0000256" key="4">
    <source>
        <dbReference type="ARBA" id="ARBA00034617"/>
    </source>
</evidence>
<feature type="region of interest" description="Disordered" evidence="6">
    <location>
        <begin position="502"/>
        <end position="535"/>
    </location>
</feature>
<dbReference type="Proteomes" id="UP000235388">
    <property type="component" value="Unassembled WGS sequence"/>
</dbReference>
<evidence type="ECO:0000313" key="8">
    <source>
        <dbReference type="EMBL" id="PLW31857.1"/>
    </source>
</evidence>
<comment type="catalytic activity">
    <reaction evidence="4">
        <text>Couples ATP hydrolysis with the unwinding of duplex DNA by translocating in the 3'-5' direction.</text>
        <dbReference type="EC" id="5.6.2.4"/>
    </reaction>
</comment>
<keyword evidence="9" id="KW-1185">Reference proteome</keyword>
<evidence type="ECO:0000313" key="9">
    <source>
        <dbReference type="Proteomes" id="UP000235388"/>
    </source>
</evidence>
<reference evidence="8 9" key="1">
    <citation type="submission" date="2017-11" db="EMBL/GenBank/DDBJ databases">
        <title>De novo assembly and phasing of dikaryotic genomes from two isolates of Puccinia coronata f. sp. avenae, the causal agent of oat crown rust.</title>
        <authorList>
            <person name="Miller M.E."/>
            <person name="Zhang Y."/>
            <person name="Omidvar V."/>
            <person name="Sperschneider J."/>
            <person name="Schwessinger B."/>
            <person name="Raley C."/>
            <person name="Palmer J.M."/>
            <person name="Garnica D."/>
            <person name="Upadhyaya N."/>
            <person name="Rathjen J."/>
            <person name="Taylor J.M."/>
            <person name="Park R.F."/>
            <person name="Dodds P.N."/>
            <person name="Hirsch C.D."/>
            <person name="Kianian S.F."/>
            <person name="Figueroa M."/>
        </authorList>
    </citation>
    <scope>NUCLEOTIDE SEQUENCE [LARGE SCALE GENOMIC DNA]</scope>
    <source>
        <strain evidence="8">12NC29</strain>
    </source>
</reference>
<dbReference type="GO" id="GO:0043138">
    <property type="term" value="F:3'-5' DNA helicase activity"/>
    <property type="evidence" value="ECO:0007669"/>
    <property type="project" value="UniProtKB-EC"/>
</dbReference>
<protein>
    <recommendedName>
        <fullName evidence="5">DNA 3'-5' helicase</fullName>
        <ecNumber evidence="5">5.6.2.4</ecNumber>
    </recommendedName>
</protein>
<proteinExistence type="inferred from homology"/>
<evidence type="ECO:0000256" key="5">
    <source>
        <dbReference type="ARBA" id="ARBA00034808"/>
    </source>
</evidence>
<dbReference type="EMBL" id="PGCJ01000338">
    <property type="protein sequence ID" value="PLW31857.1"/>
    <property type="molecule type" value="Genomic_DNA"/>
</dbReference>
<evidence type="ECO:0000256" key="2">
    <source>
        <dbReference type="ARBA" id="ARBA00023125"/>
    </source>
</evidence>
<dbReference type="GO" id="GO:0009378">
    <property type="term" value="F:four-way junction helicase activity"/>
    <property type="evidence" value="ECO:0007669"/>
    <property type="project" value="TreeGrafter"/>
</dbReference>
<dbReference type="GO" id="GO:0005694">
    <property type="term" value="C:chromosome"/>
    <property type="evidence" value="ECO:0007669"/>
    <property type="project" value="TreeGrafter"/>
</dbReference>
<dbReference type="PANTHER" id="PTHR13710">
    <property type="entry name" value="DNA HELICASE RECQ FAMILY MEMBER"/>
    <property type="match status" value="1"/>
</dbReference>
<feature type="compositionally biased region" description="Low complexity" evidence="6">
    <location>
        <begin position="522"/>
        <end position="535"/>
    </location>
</feature>
<keyword evidence="3" id="KW-0413">Isomerase</keyword>
<feature type="compositionally biased region" description="Basic and acidic residues" evidence="6">
    <location>
        <begin position="502"/>
        <end position="514"/>
    </location>
</feature>
<dbReference type="PANTHER" id="PTHR13710:SF105">
    <property type="entry name" value="ATP-DEPENDENT DNA HELICASE Q1"/>
    <property type="match status" value="1"/>
</dbReference>
<keyword evidence="2" id="KW-0238">DNA-binding</keyword>
<dbReference type="InterPro" id="IPR027417">
    <property type="entry name" value="P-loop_NTPase"/>
</dbReference>
<sequence length="535" mass="59246">MIYQWGIVESSKAKKAKHGAALVRHEDRGIFRPSYGGLGTHLLAREAVPLLLMSATCRPVAVKAIQTSLKLDSSNMTMLKGELTRPEIRIIRVTMKCSLNSSHDLLLVYPSRSQTPDNRVVPTLIYSGSKRRTGQVLNFLAGAREAENLVLLATSPFARRFHSCTRESNKERCVKDFTNSKFPVFSCTMALGLGQNWSRVRSVICMGRGEPSAISQMIGQCGRDGRPGLAILYVKKTRKNGKNQVKQFGGGYQNEPSDDDRMDALAITPVCLRIALAIDNKLGYIPLKSTDSAYLEEKTREVDAGFPLCRCSNCLPEDAKALMAHIKQIDQDNFDAMVLHPVALESTDPLVKKKSSQTQPERYPINPDSLAAFRVDLNEQVHTFLSTQLYEYSLVGPNNIFGPKQVGQITSNLTNLASPQQVRETIGGEFTVGLSQCVYDCISAFKNSSIYLNHLDWVKQQEYDAQLIKTPNYKLTPKQIICKKELKAALALQKEEDKREAEAECEALDVHMSDESSEGSDSESSPSSSPSASLE</sequence>
<name>A0A2N5U278_9BASI</name>
<dbReference type="GO" id="GO:0003677">
    <property type="term" value="F:DNA binding"/>
    <property type="evidence" value="ECO:0007669"/>
    <property type="project" value="UniProtKB-KW"/>
</dbReference>
<evidence type="ECO:0000256" key="6">
    <source>
        <dbReference type="SAM" id="MobiDB-lite"/>
    </source>
</evidence>